<dbReference type="Proteomes" id="UP000245055">
    <property type="component" value="Unassembled WGS sequence"/>
</dbReference>
<proteinExistence type="predicted"/>
<dbReference type="AlphaFoldDB" id="A0AAX1C1C6"/>
<protein>
    <submittedName>
        <fullName evidence="1">Uncharacterized protein</fullName>
    </submittedName>
</protein>
<reference evidence="1 2" key="1">
    <citation type="submission" date="2018-05" db="EMBL/GenBank/DDBJ databases">
        <title>Genomic diversity of pathogens causing Blackleg of Potato in Pakistan.</title>
        <authorList>
            <person name="Sarfraz S."/>
            <person name="Riaz K."/>
            <person name="Oulghazi S."/>
            <person name="Cigna J."/>
            <person name="Sahi S.T."/>
            <person name="Khan S.H."/>
            <person name="Hameed A."/>
            <person name="Faure D."/>
        </authorList>
    </citation>
    <scope>NUCLEOTIDE SEQUENCE [LARGE SCALE GENOMIC DNA]</scope>
    <source>
        <strain evidence="1 2">SS70</strain>
    </source>
</reference>
<gene>
    <name evidence="1" type="ORF">DF213_20615</name>
</gene>
<name>A0AAX1C1C6_9GAMM</name>
<organism evidence="1 2">
    <name type="scientific">Dickeya dianthicola</name>
    <dbReference type="NCBI Taxonomy" id="204039"/>
    <lineage>
        <taxon>Bacteria</taxon>
        <taxon>Pseudomonadati</taxon>
        <taxon>Pseudomonadota</taxon>
        <taxon>Gammaproteobacteria</taxon>
        <taxon>Enterobacterales</taxon>
        <taxon>Pectobacteriaceae</taxon>
        <taxon>Dickeya</taxon>
    </lineage>
</organism>
<dbReference type="RefSeq" id="WP_024105597.1">
    <property type="nucleotide sequence ID" value="NZ_CP162003.1"/>
</dbReference>
<evidence type="ECO:0000313" key="2">
    <source>
        <dbReference type="Proteomes" id="UP000245055"/>
    </source>
</evidence>
<comment type="caution">
    <text evidence="1">The sequence shown here is derived from an EMBL/GenBank/DDBJ whole genome shotgun (WGS) entry which is preliminary data.</text>
</comment>
<dbReference type="EMBL" id="QESZ01000040">
    <property type="protein sequence ID" value="PWD69270.1"/>
    <property type="molecule type" value="Genomic_DNA"/>
</dbReference>
<evidence type="ECO:0000313" key="1">
    <source>
        <dbReference type="EMBL" id="PWD69270.1"/>
    </source>
</evidence>
<sequence>MGAVNDIQKATQVAIESLRELSEKAKDIIVEEAIFENGNIEVTLSYIDGGIPGYIDSGIPGDITPSAKFLSLLGERRKWRIFLIDKDHKTFKGFKAYHRDRK</sequence>
<accession>A0AAX1C1C6</accession>